<dbReference type="Proteomes" id="UP000523000">
    <property type="component" value="Unassembled WGS sequence"/>
</dbReference>
<evidence type="ECO:0000313" key="1">
    <source>
        <dbReference type="EMBL" id="MBB2995912.1"/>
    </source>
</evidence>
<keyword evidence="2" id="KW-1185">Reference proteome</keyword>
<accession>A0A839QRN1</accession>
<name>A0A839QRN1_9MICC</name>
<organism evidence="1 2">
    <name type="scientific">Paeniglutamicibacter cryotolerans</name>
    <dbReference type="NCBI Taxonomy" id="670079"/>
    <lineage>
        <taxon>Bacteria</taxon>
        <taxon>Bacillati</taxon>
        <taxon>Actinomycetota</taxon>
        <taxon>Actinomycetes</taxon>
        <taxon>Micrococcales</taxon>
        <taxon>Micrococcaceae</taxon>
        <taxon>Paeniglutamicibacter</taxon>
    </lineage>
</organism>
<proteinExistence type="predicted"/>
<protein>
    <submittedName>
        <fullName evidence="1">Uncharacterized protein</fullName>
    </submittedName>
</protein>
<dbReference type="RefSeq" id="WP_183511107.1">
    <property type="nucleotide sequence ID" value="NZ_BAABGK010000042.1"/>
</dbReference>
<evidence type="ECO:0000313" key="2">
    <source>
        <dbReference type="Proteomes" id="UP000523000"/>
    </source>
</evidence>
<comment type="caution">
    <text evidence="1">The sequence shown here is derived from an EMBL/GenBank/DDBJ whole genome shotgun (WGS) entry which is preliminary data.</text>
</comment>
<reference evidence="1 2" key="1">
    <citation type="submission" date="2020-08" db="EMBL/GenBank/DDBJ databases">
        <title>Sequencing the genomes of 1000 actinobacteria strains.</title>
        <authorList>
            <person name="Klenk H.-P."/>
        </authorList>
    </citation>
    <scope>NUCLEOTIDE SEQUENCE [LARGE SCALE GENOMIC DNA]</scope>
    <source>
        <strain evidence="1 2">DSM 22826</strain>
    </source>
</reference>
<dbReference type="AlphaFoldDB" id="A0A839QRN1"/>
<gene>
    <name evidence="1" type="ORF">E9229_002103</name>
</gene>
<dbReference type="EMBL" id="JACHVS010000001">
    <property type="protein sequence ID" value="MBB2995912.1"/>
    <property type="molecule type" value="Genomic_DNA"/>
</dbReference>
<sequence length="49" mass="5782">MIRIITDQGTYDVPGTAKDVDYEKNLKIIRNGQVTCVFRSWIHWIEIED</sequence>